<dbReference type="PANTHER" id="PTHR34807">
    <property type="entry name" value="OS08G0270800 PROTEIN"/>
    <property type="match status" value="1"/>
</dbReference>
<dbReference type="EMBL" id="JAWXYG010000008">
    <property type="protein sequence ID" value="KAK4265724.1"/>
    <property type="molecule type" value="Genomic_DNA"/>
</dbReference>
<evidence type="ECO:0000313" key="1">
    <source>
        <dbReference type="EMBL" id="KAK4265724.1"/>
    </source>
</evidence>
<accession>A0AAE1JCT8</accession>
<protein>
    <submittedName>
        <fullName evidence="1">Uncharacterized protein</fullName>
    </submittedName>
</protein>
<dbReference type="PANTHER" id="PTHR34807:SF3">
    <property type="entry name" value="OS08G0270800 PROTEIN"/>
    <property type="match status" value="1"/>
</dbReference>
<gene>
    <name evidence="1" type="ORF">QN277_026741</name>
</gene>
<name>A0AAE1JCT8_9FABA</name>
<dbReference type="AlphaFoldDB" id="A0AAE1JCT8"/>
<keyword evidence="2" id="KW-1185">Reference proteome</keyword>
<comment type="caution">
    <text evidence="1">The sequence shown here is derived from an EMBL/GenBank/DDBJ whole genome shotgun (WGS) entry which is preliminary data.</text>
</comment>
<dbReference type="Proteomes" id="UP001293593">
    <property type="component" value="Unassembled WGS sequence"/>
</dbReference>
<sequence length="59" mass="7106">MKKMKGVVPMESSYASYEDHRARLRHQSLLQDREELLMETNDTRRKLEIVKQKKVDIVF</sequence>
<organism evidence="1 2">
    <name type="scientific">Acacia crassicarpa</name>
    <name type="common">northern wattle</name>
    <dbReference type="NCBI Taxonomy" id="499986"/>
    <lineage>
        <taxon>Eukaryota</taxon>
        <taxon>Viridiplantae</taxon>
        <taxon>Streptophyta</taxon>
        <taxon>Embryophyta</taxon>
        <taxon>Tracheophyta</taxon>
        <taxon>Spermatophyta</taxon>
        <taxon>Magnoliopsida</taxon>
        <taxon>eudicotyledons</taxon>
        <taxon>Gunneridae</taxon>
        <taxon>Pentapetalae</taxon>
        <taxon>rosids</taxon>
        <taxon>fabids</taxon>
        <taxon>Fabales</taxon>
        <taxon>Fabaceae</taxon>
        <taxon>Caesalpinioideae</taxon>
        <taxon>mimosoid clade</taxon>
        <taxon>Acacieae</taxon>
        <taxon>Acacia</taxon>
    </lineage>
</organism>
<reference evidence="1" key="1">
    <citation type="submission" date="2023-10" db="EMBL/GenBank/DDBJ databases">
        <title>Chromosome-level genome of the transformable northern wattle, Acacia crassicarpa.</title>
        <authorList>
            <person name="Massaro I."/>
            <person name="Sinha N.R."/>
            <person name="Poethig S."/>
            <person name="Leichty A.R."/>
        </authorList>
    </citation>
    <scope>NUCLEOTIDE SEQUENCE</scope>
    <source>
        <strain evidence="1">Acra3RX</strain>
        <tissue evidence="1">Leaf</tissue>
    </source>
</reference>
<evidence type="ECO:0000313" key="2">
    <source>
        <dbReference type="Proteomes" id="UP001293593"/>
    </source>
</evidence>
<proteinExistence type="predicted"/>